<feature type="compositionally biased region" description="Basic and acidic residues" evidence="1">
    <location>
        <begin position="51"/>
        <end position="61"/>
    </location>
</feature>
<feature type="chain" id="PRO_5042146792" description="DUF5106 domain-containing protein" evidence="2">
    <location>
        <begin position="39"/>
        <end position="127"/>
    </location>
</feature>
<name>A0AAE3H0C6_9BACT</name>
<comment type="caution">
    <text evidence="3">The sequence shown here is derived from an EMBL/GenBank/DDBJ whole genome shotgun (WGS) entry which is preliminary data.</text>
</comment>
<reference evidence="3 4" key="1">
    <citation type="submission" date="2018-11" db="EMBL/GenBank/DDBJ databases">
        <title>Novel bacteria species description.</title>
        <authorList>
            <person name="Han J.-H."/>
        </authorList>
    </citation>
    <scope>NUCLEOTIDE SEQUENCE [LARGE SCALE GENOMIC DNA]</scope>
    <source>
        <strain evidence="3 4">KCTC23259</strain>
    </source>
</reference>
<gene>
    <name evidence="3" type="ORF">EGI31_05765</name>
</gene>
<dbReference type="EMBL" id="RJUF01000010">
    <property type="protein sequence ID" value="MCP9762453.1"/>
    <property type="molecule type" value="Genomic_DNA"/>
</dbReference>
<dbReference type="Proteomes" id="UP001204144">
    <property type="component" value="Unassembled WGS sequence"/>
</dbReference>
<evidence type="ECO:0000313" key="4">
    <source>
        <dbReference type="Proteomes" id="UP001204144"/>
    </source>
</evidence>
<keyword evidence="4" id="KW-1185">Reference proteome</keyword>
<sequence length="127" mass="14735">MTFSLKVLYFCASKMRKNNIISKIIGLLMLVSVFSAHVASASYVPQPQSESSEKDKKEKETPVVQQISHESVVPSYDFSFEEFQLVFDQNFIFGYEQNAPFVKPFFDFFRNSYFDKLFEHHIAINAP</sequence>
<protein>
    <recommendedName>
        <fullName evidence="5">DUF5106 domain-containing protein</fullName>
    </recommendedName>
</protein>
<feature type="region of interest" description="Disordered" evidence="1">
    <location>
        <begin position="43"/>
        <end position="63"/>
    </location>
</feature>
<accession>A0AAE3H0C6</accession>
<evidence type="ECO:0000256" key="2">
    <source>
        <dbReference type="SAM" id="SignalP"/>
    </source>
</evidence>
<organism evidence="3 4">
    <name type="scientific">Lacihabitans soyangensis</name>
    <dbReference type="NCBI Taxonomy" id="869394"/>
    <lineage>
        <taxon>Bacteria</taxon>
        <taxon>Pseudomonadati</taxon>
        <taxon>Bacteroidota</taxon>
        <taxon>Cytophagia</taxon>
        <taxon>Cytophagales</taxon>
        <taxon>Leadbetterellaceae</taxon>
        <taxon>Lacihabitans</taxon>
    </lineage>
</organism>
<keyword evidence="2" id="KW-0732">Signal</keyword>
<proteinExistence type="predicted"/>
<evidence type="ECO:0000313" key="3">
    <source>
        <dbReference type="EMBL" id="MCP9762453.1"/>
    </source>
</evidence>
<evidence type="ECO:0008006" key="5">
    <source>
        <dbReference type="Google" id="ProtNLM"/>
    </source>
</evidence>
<evidence type="ECO:0000256" key="1">
    <source>
        <dbReference type="SAM" id="MobiDB-lite"/>
    </source>
</evidence>
<feature type="signal peptide" evidence="2">
    <location>
        <begin position="1"/>
        <end position="38"/>
    </location>
</feature>
<dbReference type="AlphaFoldDB" id="A0AAE3H0C6"/>